<comment type="similarity">
    <text evidence="2 5">Belongs to the flagella basal body rod proteins family.</text>
</comment>
<feature type="domain" description="Flagellar hook protein FlgE D2" evidence="8">
    <location>
        <begin position="156"/>
        <end position="303"/>
    </location>
</feature>
<dbReference type="InterPro" id="IPR010930">
    <property type="entry name" value="Flg_bb/hook_C_dom"/>
</dbReference>
<dbReference type="PANTHER" id="PTHR30435:SF1">
    <property type="entry name" value="FLAGELLAR HOOK PROTEIN FLGE"/>
    <property type="match status" value="1"/>
</dbReference>
<dbReference type="Pfam" id="PF07559">
    <property type="entry name" value="FlgE_D2"/>
    <property type="match status" value="1"/>
</dbReference>
<dbReference type="Pfam" id="PF06429">
    <property type="entry name" value="Flg_bbr_C"/>
    <property type="match status" value="1"/>
</dbReference>
<dbReference type="NCBIfam" id="NF004238">
    <property type="entry name" value="PRK05682.1-1"/>
    <property type="match status" value="1"/>
</dbReference>
<keyword evidence="11" id="KW-1185">Reference proteome</keyword>
<keyword evidence="4 5" id="KW-0975">Bacterial flagellum</keyword>
<dbReference type="GO" id="GO:0009424">
    <property type="term" value="C:bacterial-type flagellum hook"/>
    <property type="evidence" value="ECO:0007669"/>
    <property type="project" value="TreeGrafter"/>
</dbReference>
<organism evidence="10 11">
    <name type="scientific">Glaciimonas soli</name>
    <dbReference type="NCBI Taxonomy" id="2590999"/>
    <lineage>
        <taxon>Bacteria</taxon>
        <taxon>Pseudomonadati</taxon>
        <taxon>Pseudomonadota</taxon>
        <taxon>Betaproteobacteria</taxon>
        <taxon>Burkholderiales</taxon>
        <taxon>Oxalobacteraceae</taxon>
        <taxon>Glaciimonas</taxon>
    </lineage>
</organism>
<evidence type="ECO:0000256" key="1">
    <source>
        <dbReference type="ARBA" id="ARBA00004117"/>
    </source>
</evidence>
<keyword evidence="10" id="KW-0282">Flagellum</keyword>
<dbReference type="RefSeq" id="WP_153233037.1">
    <property type="nucleotide sequence ID" value="NZ_WINI01000001.1"/>
</dbReference>
<dbReference type="InterPro" id="IPR011491">
    <property type="entry name" value="FlgE_D2"/>
</dbReference>
<proteinExistence type="inferred from homology"/>
<dbReference type="GO" id="GO:0005829">
    <property type="term" value="C:cytosol"/>
    <property type="evidence" value="ECO:0007669"/>
    <property type="project" value="TreeGrafter"/>
</dbReference>
<evidence type="ECO:0000313" key="10">
    <source>
        <dbReference type="EMBL" id="MQQ99462.1"/>
    </source>
</evidence>
<evidence type="ECO:0000256" key="5">
    <source>
        <dbReference type="RuleBase" id="RU362116"/>
    </source>
</evidence>
<dbReference type="Pfam" id="PF00460">
    <property type="entry name" value="Flg_bb_rod"/>
    <property type="match status" value="1"/>
</dbReference>
<evidence type="ECO:0000259" key="9">
    <source>
        <dbReference type="Pfam" id="PF22692"/>
    </source>
</evidence>
<dbReference type="GO" id="GO:0009425">
    <property type="term" value="C:bacterial-type flagellum basal body"/>
    <property type="evidence" value="ECO:0007669"/>
    <property type="project" value="UniProtKB-SubCell"/>
</dbReference>
<dbReference type="Proteomes" id="UP000451565">
    <property type="component" value="Unassembled WGS sequence"/>
</dbReference>
<evidence type="ECO:0000259" key="7">
    <source>
        <dbReference type="Pfam" id="PF06429"/>
    </source>
</evidence>
<name>A0A843YPJ0_9BURK</name>
<feature type="domain" description="Flagellar basal-body/hook protein C-terminal" evidence="7">
    <location>
        <begin position="377"/>
        <end position="421"/>
    </location>
</feature>
<dbReference type="EMBL" id="WINI01000001">
    <property type="protein sequence ID" value="MQQ99462.1"/>
    <property type="molecule type" value="Genomic_DNA"/>
</dbReference>
<feature type="domain" description="Flagellar hook protein FlgE/F/G-like D1" evidence="9">
    <location>
        <begin position="80"/>
        <end position="119"/>
    </location>
</feature>
<comment type="caution">
    <text evidence="10">The sequence shown here is derived from an EMBL/GenBank/DDBJ whole genome shotgun (WGS) entry which is preliminary data.</text>
</comment>
<dbReference type="InterPro" id="IPR001444">
    <property type="entry name" value="Flag_bb_rod_N"/>
</dbReference>
<reference evidence="10 11" key="1">
    <citation type="submission" date="2019-10" db="EMBL/GenBank/DDBJ databases">
        <title>Glaciimonas soli sp. nov., a psychrophilic bacterium isolated from the forest soil of a high elevation mountain in Taiwan.</title>
        <authorList>
            <person name="Wang L.-T."/>
            <person name="Shieh W.Y."/>
        </authorList>
    </citation>
    <scope>NUCLEOTIDE SEQUENCE [LARGE SCALE GENOMIC DNA]</scope>
    <source>
        <strain evidence="10 11">GS1</strain>
    </source>
</reference>
<evidence type="ECO:0000259" key="8">
    <source>
        <dbReference type="Pfam" id="PF07559"/>
    </source>
</evidence>
<keyword evidence="10" id="KW-0969">Cilium</keyword>
<dbReference type="Pfam" id="PF22692">
    <property type="entry name" value="LlgE_F_G_D1"/>
    <property type="match status" value="1"/>
</dbReference>
<dbReference type="InterPro" id="IPR053967">
    <property type="entry name" value="LlgE_F_G-like_D1"/>
</dbReference>
<dbReference type="SUPFAM" id="SSF117143">
    <property type="entry name" value="Flagellar hook protein flgE"/>
    <property type="match status" value="1"/>
</dbReference>
<dbReference type="AlphaFoldDB" id="A0A843YPJ0"/>
<dbReference type="InterPro" id="IPR037925">
    <property type="entry name" value="FlgE/F/G-like"/>
</dbReference>
<evidence type="ECO:0000259" key="6">
    <source>
        <dbReference type="Pfam" id="PF00460"/>
    </source>
</evidence>
<sequence length="422" mass="43889">MGFGQGVSGLNASAASLDVIGNNIANSGTWGFKSGSASFADVYAGSRIGSGTKMNGVALNFKGGDLRQGTGGLDMAVSGGDGFFRVVSSDGNIAYTRNGQFSDDKDGFIVNASGQKLTGFPVGPNGQISGGAPVPFQLSKLPMAPKETTAMSLKFNFDSGAKQPAVNPFDPDNAESYNFQNSSDVYDTLGNKHNITTFVVKNPAGDWSMYATADGWPLDANGAKVAEDPANPGKPDMTLAAPVGANITFDNRGTMLTPANGKFAFAGLDFGNGAAQMKFVLDATGTTQRASDFNTTPTIQNGYAVGVMNEYTMDKDGTIIGVYSNGERQPLGQVVLSSFANPNGLRPNGDNCYSETTESGQPVTGAASSGGRGDILAGYLEASNVEMTGELVNMIVAQRTYQANAQTVKTQDQVMQTLVSMR</sequence>
<dbReference type="NCBIfam" id="TIGR03506">
    <property type="entry name" value="FlgEFG_subfam"/>
    <property type="match status" value="1"/>
</dbReference>
<accession>A0A843YPJ0</accession>
<evidence type="ECO:0000256" key="4">
    <source>
        <dbReference type="ARBA" id="ARBA00023143"/>
    </source>
</evidence>
<dbReference type="Gene3D" id="2.60.98.20">
    <property type="entry name" value="Flagellar hook protein FlgE"/>
    <property type="match status" value="1"/>
</dbReference>
<dbReference type="GO" id="GO:0071978">
    <property type="term" value="P:bacterial-type flagellum-dependent swarming motility"/>
    <property type="evidence" value="ECO:0007669"/>
    <property type="project" value="TreeGrafter"/>
</dbReference>
<dbReference type="OrthoDB" id="8578401at2"/>
<feature type="domain" description="Flagellar basal body rod protein N-terminal" evidence="6">
    <location>
        <begin position="6"/>
        <end position="33"/>
    </location>
</feature>
<gene>
    <name evidence="10" type="ORF">GEV47_02025</name>
</gene>
<comment type="subcellular location">
    <subcellularLocation>
        <location evidence="1 5">Bacterial flagellum basal body</location>
    </subcellularLocation>
</comment>
<dbReference type="InterPro" id="IPR020013">
    <property type="entry name" value="Flagellar_FlgE/F/G"/>
</dbReference>
<evidence type="ECO:0000313" key="11">
    <source>
        <dbReference type="Proteomes" id="UP000451565"/>
    </source>
</evidence>
<dbReference type="InterPro" id="IPR037058">
    <property type="entry name" value="Falgellar_hook_FlgE_sf"/>
</dbReference>
<protein>
    <recommendedName>
        <fullName evidence="3 5">Flagellar hook protein FlgE</fullName>
    </recommendedName>
</protein>
<dbReference type="PANTHER" id="PTHR30435">
    <property type="entry name" value="FLAGELLAR PROTEIN"/>
    <property type="match status" value="1"/>
</dbReference>
<evidence type="ECO:0000256" key="3">
    <source>
        <dbReference type="ARBA" id="ARBA00019015"/>
    </source>
</evidence>
<evidence type="ECO:0000256" key="2">
    <source>
        <dbReference type="ARBA" id="ARBA00009677"/>
    </source>
</evidence>
<keyword evidence="10" id="KW-0966">Cell projection</keyword>
<comment type="function">
    <text evidence="5">A flexible structure which links the flagellar filament to the drive apparatus in the basal body.</text>
</comment>